<dbReference type="EMBL" id="CAEZYY010000014">
    <property type="protein sequence ID" value="CAB4754902.1"/>
    <property type="molecule type" value="Genomic_DNA"/>
</dbReference>
<feature type="domain" description="Carboxylesterase type B" evidence="4">
    <location>
        <begin position="6"/>
        <end position="452"/>
    </location>
</feature>
<comment type="similarity">
    <text evidence="2">Belongs to the 'GDXG' lipolytic enzyme family.</text>
</comment>
<dbReference type="Gene3D" id="3.40.50.1820">
    <property type="entry name" value="alpha/beta hydrolase"/>
    <property type="match status" value="1"/>
</dbReference>
<keyword evidence="3" id="KW-0378">Hydrolase</keyword>
<evidence type="ECO:0000313" key="5">
    <source>
        <dbReference type="EMBL" id="CAB4754902.1"/>
    </source>
</evidence>
<sequence length="469" mass="50682">MLHADEIKVHKGIRFATADRFGAPRAFDSDLDALDVGTYGAQCPQLIGMMEQMLGQSSLPSDEDCFFLNVFTPARDGARRPVMVWVHGGAFTNGTGATPWYHGVSLARRHDTVVVTINYRLGAFGFLHLSDHGSPGFADSGNLGILDQVEALRWVHRNISRFGGDPDNVTIFGESAGGASVLALMATPLGAGLFHRAIALSPSMNQFRTRERAHEVGIHLLAAAGVSAEDLHALPTEAVLSAQNQVLGRAGAFTAFSPTPGEPAMPLPIAEAAALNPVPLLIGTTRDEMLLFTVPDPAYQNMDDAGLLRYATERFGDRAGEAIAAYRQGRPGSTPGAIASAILTDEAFRAPARRLAEQRSRNGHATWMHWFTWETPQFGGLLGSCHALDIPFVFHNLGRSGVEAFTGNGEERARVADCFSTAVTSFARDGNPGWDRYDLNRRTTMRIDSDPHTIDDPEPDLRLLWSPAA</sequence>
<dbReference type="Pfam" id="PF00135">
    <property type="entry name" value="COesterase"/>
    <property type="match status" value="1"/>
</dbReference>
<dbReference type="InterPro" id="IPR050309">
    <property type="entry name" value="Type-B_Carboxylest/Lipase"/>
</dbReference>
<proteinExistence type="inferred from homology"/>
<evidence type="ECO:0000259" key="4">
    <source>
        <dbReference type="Pfam" id="PF00135"/>
    </source>
</evidence>
<dbReference type="InterPro" id="IPR002018">
    <property type="entry name" value="CarbesteraseB"/>
</dbReference>
<evidence type="ECO:0000256" key="1">
    <source>
        <dbReference type="ARBA" id="ARBA00005964"/>
    </source>
</evidence>
<dbReference type="InterPro" id="IPR002168">
    <property type="entry name" value="Lipase_GDXG_HIS_AS"/>
</dbReference>
<dbReference type="GO" id="GO:0016787">
    <property type="term" value="F:hydrolase activity"/>
    <property type="evidence" value="ECO:0007669"/>
    <property type="project" value="UniProtKB-KW"/>
</dbReference>
<evidence type="ECO:0000256" key="3">
    <source>
        <dbReference type="ARBA" id="ARBA00022801"/>
    </source>
</evidence>
<evidence type="ECO:0000256" key="2">
    <source>
        <dbReference type="ARBA" id="ARBA00010515"/>
    </source>
</evidence>
<dbReference type="SUPFAM" id="SSF53474">
    <property type="entry name" value="alpha/beta-Hydrolases"/>
    <property type="match status" value="1"/>
</dbReference>
<comment type="similarity">
    <text evidence="1">Belongs to the type-B carboxylesterase/lipase family.</text>
</comment>
<reference evidence="5" key="1">
    <citation type="submission" date="2020-05" db="EMBL/GenBank/DDBJ databases">
        <authorList>
            <person name="Chiriac C."/>
            <person name="Salcher M."/>
            <person name="Ghai R."/>
            <person name="Kavagutti S V."/>
        </authorList>
    </citation>
    <scope>NUCLEOTIDE SEQUENCE</scope>
</reference>
<gene>
    <name evidence="5" type="ORF">UFOPK2806_01246</name>
    <name evidence="6" type="ORF">UFOPK4306_02437</name>
</gene>
<dbReference type="PANTHER" id="PTHR11559">
    <property type="entry name" value="CARBOXYLESTERASE"/>
    <property type="match status" value="1"/>
</dbReference>
<name>A0A6J6U584_9ZZZZ</name>
<accession>A0A6J6U584</accession>
<dbReference type="PROSITE" id="PS00122">
    <property type="entry name" value="CARBOXYLESTERASE_B_1"/>
    <property type="match status" value="1"/>
</dbReference>
<dbReference type="PROSITE" id="PS01173">
    <property type="entry name" value="LIPASE_GDXG_HIS"/>
    <property type="match status" value="1"/>
</dbReference>
<dbReference type="AlphaFoldDB" id="A0A6J6U584"/>
<protein>
    <submittedName>
        <fullName evidence="5">Unannotated protein</fullName>
    </submittedName>
</protein>
<dbReference type="InterPro" id="IPR019826">
    <property type="entry name" value="Carboxylesterase_B_AS"/>
</dbReference>
<dbReference type="EMBL" id="CAFBQP010000148">
    <property type="protein sequence ID" value="CAB5068573.1"/>
    <property type="molecule type" value="Genomic_DNA"/>
</dbReference>
<organism evidence="5">
    <name type="scientific">freshwater metagenome</name>
    <dbReference type="NCBI Taxonomy" id="449393"/>
    <lineage>
        <taxon>unclassified sequences</taxon>
        <taxon>metagenomes</taxon>
        <taxon>ecological metagenomes</taxon>
    </lineage>
</organism>
<evidence type="ECO:0000313" key="6">
    <source>
        <dbReference type="EMBL" id="CAB5068573.1"/>
    </source>
</evidence>
<dbReference type="InterPro" id="IPR029058">
    <property type="entry name" value="AB_hydrolase_fold"/>
</dbReference>